<keyword evidence="1" id="KW-0479">Metal-binding</keyword>
<comment type="caution">
    <text evidence="6">The sequence shown here is derived from an EMBL/GenBank/DDBJ whole genome shotgun (WGS) entry which is preliminary data.</text>
</comment>
<dbReference type="SMART" id="SM00184">
    <property type="entry name" value="RING"/>
    <property type="match status" value="1"/>
</dbReference>
<keyword evidence="2 4" id="KW-0863">Zinc-finger</keyword>
<dbReference type="InterPro" id="IPR051826">
    <property type="entry name" value="E3_ubiquitin-ligase_domain"/>
</dbReference>
<evidence type="ECO:0000313" key="7">
    <source>
        <dbReference type="Proteomes" id="UP001457282"/>
    </source>
</evidence>
<keyword evidence="3" id="KW-0862">Zinc</keyword>
<evidence type="ECO:0000313" key="6">
    <source>
        <dbReference type="EMBL" id="KAK9905258.1"/>
    </source>
</evidence>
<dbReference type="SUPFAM" id="SSF57850">
    <property type="entry name" value="RING/U-box"/>
    <property type="match status" value="1"/>
</dbReference>
<dbReference type="PANTHER" id="PTHR22765:SF434">
    <property type="entry name" value="GB|AAD18119.1-RELATED"/>
    <property type="match status" value="1"/>
</dbReference>
<dbReference type="InterPro" id="IPR001841">
    <property type="entry name" value="Znf_RING"/>
</dbReference>
<protein>
    <recommendedName>
        <fullName evidence="5">RING-type domain-containing protein</fullName>
    </recommendedName>
</protein>
<evidence type="ECO:0000256" key="2">
    <source>
        <dbReference type="ARBA" id="ARBA00022771"/>
    </source>
</evidence>
<dbReference type="GO" id="GO:0061630">
    <property type="term" value="F:ubiquitin protein ligase activity"/>
    <property type="evidence" value="ECO:0007669"/>
    <property type="project" value="TreeGrafter"/>
</dbReference>
<proteinExistence type="predicted"/>
<dbReference type="PROSITE" id="PS50089">
    <property type="entry name" value="ZF_RING_2"/>
    <property type="match status" value="1"/>
</dbReference>
<evidence type="ECO:0000256" key="1">
    <source>
        <dbReference type="ARBA" id="ARBA00022723"/>
    </source>
</evidence>
<evidence type="ECO:0000256" key="4">
    <source>
        <dbReference type="PROSITE-ProRule" id="PRU00175"/>
    </source>
</evidence>
<keyword evidence="7" id="KW-1185">Reference proteome</keyword>
<feature type="domain" description="RING-type" evidence="5">
    <location>
        <begin position="167"/>
        <end position="213"/>
    </location>
</feature>
<dbReference type="Pfam" id="PF13639">
    <property type="entry name" value="zf-RING_2"/>
    <property type="match status" value="1"/>
</dbReference>
<dbReference type="InterPro" id="IPR013083">
    <property type="entry name" value="Znf_RING/FYVE/PHD"/>
</dbReference>
<evidence type="ECO:0000256" key="3">
    <source>
        <dbReference type="ARBA" id="ARBA00022833"/>
    </source>
</evidence>
<dbReference type="Gene3D" id="3.30.40.10">
    <property type="entry name" value="Zinc/RING finger domain, C3HC4 (zinc finger)"/>
    <property type="match status" value="1"/>
</dbReference>
<reference evidence="6 7" key="1">
    <citation type="journal article" date="2023" name="G3 (Bethesda)">
        <title>A chromosome-length genome assembly and annotation of blackberry (Rubus argutus, cv. 'Hillquist').</title>
        <authorList>
            <person name="Bruna T."/>
            <person name="Aryal R."/>
            <person name="Dudchenko O."/>
            <person name="Sargent D.J."/>
            <person name="Mead D."/>
            <person name="Buti M."/>
            <person name="Cavallini A."/>
            <person name="Hytonen T."/>
            <person name="Andres J."/>
            <person name="Pham M."/>
            <person name="Weisz D."/>
            <person name="Mascagni F."/>
            <person name="Usai G."/>
            <person name="Natali L."/>
            <person name="Bassil N."/>
            <person name="Fernandez G.E."/>
            <person name="Lomsadze A."/>
            <person name="Armour M."/>
            <person name="Olukolu B."/>
            <person name="Poorten T."/>
            <person name="Britton C."/>
            <person name="Davik J."/>
            <person name="Ashrafi H."/>
            <person name="Aiden E.L."/>
            <person name="Borodovsky M."/>
            <person name="Worthington M."/>
        </authorList>
    </citation>
    <scope>NUCLEOTIDE SEQUENCE [LARGE SCALE GENOMIC DNA]</scope>
    <source>
        <strain evidence="6">PI 553951</strain>
    </source>
</reference>
<dbReference type="CDD" id="cd16454">
    <property type="entry name" value="RING-H2_PA-TM-RING"/>
    <property type="match status" value="1"/>
</dbReference>
<organism evidence="6 7">
    <name type="scientific">Rubus argutus</name>
    <name type="common">Southern blackberry</name>
    <dbReference type="NCBI Taxonomy" id="59490"/>
    <lineage>
        <taxon>Eukaryota</taxon>
        <taxon>Viridiplantae</taxon>
        <taxon>Streptophyta</taxon>
        <taxon>Embryophyta</taxon>
        <taxon>Tracheophyta</taxon>
        <taxon>Spermatophyta</taxon>
        <taxon>Magnoliopsida</taxon>
        <taxon>eudicotyledons</taxon>
        <taxon>Gunneridae</taxon>
        <taxon>Pentapetalae</taxon>
        <taxon>rosids</taxon>
        <taxon>fabids</taxon>
        <taxon>Rosales</taxon>
        <taxon>Rosaceae</taxon>
        <taxon>Rosoideae</taxon>
        <taxon>Rosoideae incertae sedis</taxon>
        <taxon>Rubus</taxon>
    </lineage>
</organism>
<accession>A0AAW1VM30</accession>
<dbReference type="Proteomes" id="UP001457282">
    <property type="component" value="Unassembled WGS sequence"/>
</dbReference>
<dbReference type="InterPro" id="IPR011016">
    <property type="entry name" value="Znf_RING-CH"/>
</dbReference>
<dbReference type="GO" id="GO:0008270">
    <property type="term" value="F:zinc ion binding"/>
    <property type="evidence" value="ECO:0007669"/>
    <property type="project" value="UniProtKB-KW"/>
</dbReference>
<dbReference type="AlphaFoldDB" id="A0AAW1VM30"/>
<gene>
    <name evidence="6" type="ORF">M0R45_000369</name>
</gene>
<dbReference type="SMART" id="SM00744">
    <property type="entry name" value="RINGv"/>
    <property type="match status" value="1"/>
</dbReference>
<name>A0AAW1VM30_RUBAR</name>
<dbReference type="GO" id="GO:0006511">
    <property type="term" value="P:ubiquitin-dependent protein catabolic process"/>
    <property type="evidence" value="ECO:0007669"/>
    <property type="project" value="TreeGrafter"/>
</dbReference>
<dbReference type="EMBL" id="JBEDUW010000166">
    <property type="protein sequence ID" value="KAK9905258.1"/>
    <property type="molecule type" value="Genomic_DNA"/>
</dbReference>
<sequence>MYTDRFFIWYELSQTEVHDGPFPPRSSCDDWLLRLTYIVQRGQFETDRSRFEYAFDTPQVIQESKFWINLYSNDKRYDSIENMYSALIWMDVDDRDRIVEELSVAIFDGAVPLPQLAIDVTIRKIIATAVGGFDDHDNILSYSSVRKSWAEFKAATTCSIQMPPSSCAVCLEDFGEEFDGGDKLITRLPCLHYFHGHCATRWVKTRHTCPLCRHQIMPTLHEESADPNPNGVVWQCPLEWRTQETVHSMNI</sequence>
<evidence type="ECO:0000259" key="5">
    <source>
        <dbReference type="PROSITE" id="PS50089"/>
    </source>
</evidence>
<dbReference type="PANTHER" id="PTHR22765">
    <property type="entry name" value="RING FINGER AND PROTEASE ASSOCIATED DOMAIN-CONTAINING"/>
    <property type="match status" value="1"/>
</dbReference>